<gene>
    <name evidence="1" type="ORF">CAEBREN_29540</name>
</gene>
<proteinExistence type="predicted"/>
<accession>G0MCM0</accession>
<dbReference type="EMBL" id="GL379790">
    <property type="protein sequence ID" value="EGT49569.1"/>
    <property type="molecule type" value="Genomic_DNA"/>
</dbReference>
<keyword evidence="2" id="KW-1185">Reference proteome</keyword>
<evidence type="ECO:0000313" key="1">
    <source>
        <dbReference type="EMBL" id="EGT49569.1"/>
    </source>
</evidence>
<name>G0MCM0_CAEBE</name>
<dbReference type="InParanoid" id="G0MCM0"/>
<protein>
    <submittedName>
        <fullName evidence="1">Uncharacterized protein</fullName>
    </submittedName>
</protein>
<reference evidence="2" key="1">
    <citation type="submission" date="2011-07" db="EMBL/GenBank/DDBJ databases">
        <authorList>
            <consortium name="Caenorhabditis brenneri Sequencing and Analysis Consortium"/>
            <person name="Wilson R.K."/>
        </authorList>
    </citation>
    <scope>NUCLEOTIDE SEQUENCE [LARGE SCALE GENOMIC DNA]</scope>
    <source>
        <strain evidence="2">PB2801</strain>
    </source>
</reference>
<dbReference type="HOGENOM" id="CLU_3034347_0_0_1"/>
<organism evidence="2">
    <name type="scientific">Caenorhabditis brenneri</name>
    <name type="common">Nematode worm</name>
    <dbReference type="NCBI Taxonomy" id="135651"/>
    <lineage>
        <taxon>Eukaryota</taxon>
        <taxon>Metazoa</taxon>
        <taxon>Ecdysozoa</taxon>
        <taxon>Nematoda</taxon>
        <taxon>Chromadorea</taxon>
        <taxon>Rhabditida</taxon>
        <taxon>Rhabditina</taxon>
        <taxon>Rhabditomorpha</taxon>
        <taxon>Rhabditoidea</taxon>
        <taxon>Rhabditidae</taxon>
        <taxon>Peloderinae</taxon>
        <taxon>Caenorhabditis</taxon>
    </lineage>
</organism>
<dbReference type="AlphaFoldDB" id="G0MCM0"/>
<sequence length="55" mass="6460">MIVPVLAQRKEVKASNRLIKSVNIDQYLQQLCHNNLIRTLILGIQNLDFRNLERD</sequence>
<evidence type="ECO:0000313" key="2">
    <source>
        <dbReference type="Proteomes" id="UP000008068"/>
    </source>
</evidence>
<dbReference type="Proteomes" id="UP000008068">
    <property type="component" value="Unassembled WGS sequence"/>
</dbReference>